<keyword evidence="6 10" id="KW-0030">Aminoacyl-tRNA synthetase</keyword>
<evidence type="ECO:0000256" key="5">
    <source>
        <dbReference type="ARBA" id="ARBA00022917"/>
    </source>
</evidence>
<dbReference type="EMBL" id="LXHC01000019">
    <property type="protein sequence ID" value="OAU96347.1"/>
    <property type="molecule type" value="Genomic_DNA"/>
</dbReference>
<dbReference type="InterPro" id="IPR001412">
    <property type="entry name" value="aa-tRNA-synth_I_CS"/>
</dbReference>
<dbReference type="GO" id="GO:0005524">
    <property type="term" value="F:ATP binding"/>
    <property type="evidence" value="ECO:0007669"/>
    <property type="project" value="UniProtKB-KW"/>
</dbReference>
<dbReference type="PANTHER" id="PTHR11946:SF93">
    <property type="entry name" value="VALINE--TRNA LIGASE, CHLOROPLASTIC_MITOCHONDRIAL 2"/>
    <property type="match status" value="1"/>
</dbReference>
<dbReference type="GO" id="GO:0005829">
    <property type="term" value="C:cytosol"/>
    <property type="evidence" value="ECO:0007669"/>
    <property type="project" value="TreeGrafter"/>
</dbReference>
<evidence type="ECO:0000256" key="4">
    <source>
        <dbReference type="ARBA" id="ARBA00022840"/>
    </source>
</evidence>
<dbReference type="Gene3D" id="3.40.50.620">
    <property type="entry name" value="HUPs"/>
    <property type="match status" value="1"/>
</dbReference>
<evidence type="ECO:0000256" key="6">
    <source>
        <dbReference type="ARBA" id="ARBA00023146"/>
    </source>
</evidence>
<evidence type="ECO:0000313" key="10">
    <source>
        <dbReference type="EMBL" id="OAU96347.1"/>
    </source>
</evidence>
<name>A0A198UM87_MORCA</name>
<sequence>MSIDNLSTNYNPVNIEQKWYKIWEQQGHFKPQSNPAIIDKQNAFSIALPPPNVTGSLHMGHGFNNTIMDTLTRYHRMKGYNTLWQPGTDHAGIATQMVVERQLGQQGLSRHDLGREKFIDKIWAWKEQSGNNITRQIRRLGSSVDWSRERFTMDDGLSQAVKEVFVRLYDEGLIYRGKRLVNWD</sequence>
<dbReference type="EC" id="6.1.1.9" evidence="1"/>
<evidence type="ECO:0000256" key="2">
    <source>
        <dbReference type="ARBA" id="ARBA00022598"/>
    </source>
</evidence>
<comment type="caution">
    <text evidence="10">The sequence shown here is derived from an EMBL/GenBank/DDBJ whole genome shotgun (WGS) entry which is preliminary data.</text>
</comment>
<dbReference type="Pfam" id="PF00133">
    <property type="entry name" value="tRNA-synt_1"/>
    <property type="match status" value="1"/>
</dbReference>
<evidence type="ECO:0000256" key="1">
    <source>
        <dbReference type="ARBA" id="ARBA00013169"/>
    </source>
</evidence>
<dbReference type="AlphaFoldDB" id="A0A198UM87"/>
<dbReference type="InterPro" id="IPR014729">
    <property type="entry name" value="Rossmann-like_a/b/a_fold"/>
</dbReference>
<reference evidence="10 11" key="1">
    <citation type="journal article" date="2016" name="Genome Biol. Evol.">
        <title>Comparative Genomic Analyses of the Moraxella catarrhalis Serosensitive and Seroresistant Lineages Demonstrate Their Independent Evolution.</title>
        <authorList>
            <person name="Earl J.P."/>
            <person name="de Vries S.P."/>
            <person name="Ahmed A."/>
            <person name="Powell E."/>
            <person name="Schultz M.P."/>
            <person name="Hermans P.W."/>
            <person name="Hill D.J."/>
            <person name="Zhou Z."/>
            <person name="Constantinidou C.I."/>
            <person name="Hu F.Z."/>
            <person name="Bootsma H.J."/>
            <person name="Ehrlich G.D."/>
        </authorList>
    </citation>
    <scope>NUCLEOTIDE SEQUENCE [LARGE SCALE GENOMIC DNA]</scope>
    <source>
        <strain evidence="10 11">Z7542</strain>
    </source>
</reference>
<dbReference type="PROSITE" id="PS00178">
    <property type="entry name" value="AA_TRNA_LIGASE_I"/>
    <property type="match status" value="1"/>
</dbReference>
<keyword evidence="3" id="KW-0547">Nucleotide-binding</keyword>
<evidence type="ECO:0000259" key="9">
    <source>
        <dbReference type="Pfam" id="PF00133"/>
    </source>
</evidence>
<keyword evidence="4" id="KW-0067">ATP-binding</keyword>
<proteinExistence type="predicted"/>
<organism evidence="10 11">
    <name type="scientific">Moraxella catarrhalis</name>
    <name type="common">Branhamella catarrhalis</name>
    <dbReference type="NCBI Taxonomy" id="480"/>
    <lineage>
        <taxon>Bacteria</taxon>
        <taxon>Pseudomonadati</taxon>
        <taxon>Pseudomonadota</taxon>
        <taxon>Gammaproteobacteria</taxon>
        <taxon>Moraxellales</taxon>
        <taxon>Moraxellaceae</taxon>
        <taxon>Moraxella</taxon>
    </lineage>
</organism>
<keyword evidence="11" id="KW-1185">Reference proteome</keyword>
<evidence type="ECO:0000256" key="7">
    <source>
        <dbReference type="ARBA" id="ARBA00029936"/>
    </source>
</evidence>
<protein>
    <recommendedName>
        <fullName evidence="1">valine--tRNA ligase</fullName>
        <ecNumber evidence="1">6.1.1.9</ecNumber>
    </recommendedName>
    <alternativeName>
        <fullName evidence="7">Valyl-tRNA synthetase</fullName>
    </alternativeName>
</protein>
<keyword evidence="5" id="KW-0648">Protein biosynthesis</keyword>
<dbReference type="PANTHER" id="PTHR11946">
    <property type="entry name" value="VALYL-TRNA SYNTHETASES"/>
    <property type="match status" value="1"/>
</dbReference>
<keyword evidence="2 10" id="KW-0436">Ligase</keyword>
<dbReference type="FunFam" id="3.40.50.620:FF:000020">
    <property type="entry name" value="Valine--tRNA ligase, mitochondrial"/>
    <property type="match status" value="1"/>
</dbReference>
<evidence type="ECO:0000313" key="11">
    <source>
        <dbReference type="Proteomes" id="UP000078228"/>
    </source>
</evidence>
<evidence type="ECO:0000256" key="3">
    <source>
        <dbReference type="ARBA" id="ARBA00022741"/>
    </source>
</evidence>
<dbReference type="PATRIC" id="fig|480.238.peg.1775"/>
<evidence type="ECO:0000256" key="8">
    <source>
        <dbReference type="ARBA" id="ARBA00047552"/>
    </source>
</evidence>
<comment type="catalytic activity">
    <reaction evidence="8">
        <text>tRNA(Val) + L-valine + ATP = L-valyl-tRNA(Val) + AMP + diphosphate</text>
        <dbReference type="Rhea" id="RHEA:10704"/>
        <dbReference type="Rhea" id="RHEA-COMP:9672"/>
        <dbReference type="Rhea" id="RHEA-COMP:9708"/>
        <dbReference type="ChEBI" id="CHEBI:30616"/>
        <dbReference type="ChEBI" id="CHEBI:33019"/>
        <dbReference type="ChEBI" id="CHEBI:57762"/>
        <dbReference type="ChEBI" id="CHEBI:78442"/>
        <dbReference type="ChEBI" id="CHEBI:78537"/>
        <dbReference type="ChEBI" id="CHEBI:456215"/>
        <dbReference type="EC" id="6.1.1.9"/>
    </reaction>
</comment>
<dbReference type="InterPro" id="IPR002303">
    <property type="entry name" value="Valyl-tRNA_ligase"/>
</dbReference>
<accession>A0A198UM87</accession>
<feature type="domain" description="Aminoacyl-tRNA synthetase class Ia" evidence="9">
    <location>
        <begin position="18"/>
        <end position="184"/>
    </location>
</feature>
<dbReference type="InterPro" id="IPR002300">
    <property type="entry name" value="aa-tRNA-synth_Ia"/>
</dbReference>
<dbReference type="GO" id="GO:0006438">
    <property type="term" value="P:valyl-tRNA aminoacylation"/>
    <property type="evidence" value="ECO:0007669"/>
    <property type="project" value="InterPro"/>
</dbReference>
<dbReference type="Proteomes" id="UP000078228">
    <property type="component" value="Unassembled WGS sequence"/>
</dbReference>
<dbReference type="eggNOG" id="COG0525">
    <property type="taxonomic scope" value="Bacteria"/>
</dbReference>
<dbReference type="SUPFAM" id="SSF52374">
    <property type="entry name" value="Nucleotidylyl transferase"/>
    <property type="match status" value="1"/>
</dbReference>
<gene>
    <name evidence="10" type="ORF">AO384_1035</name>
</gene>
<dbReference type="GO" id="GO:0004832">
    <property type="term" value="F:valine-tRNA ligase activity"/>
    <property type="evidence" value="ECO:0007669"/>
    <property type="project" value="UniProtKB-EC"/>
</dbReference>